<feature type="region of interest" description="Disordered" evidence="1">
    <location>
        <begin position="1407"/>
        <end position="1439"/>
    </location>
</feature>
<feature type="region of interest" description="Disordered" evidence="1">
    <location>
        <begin position="979"/>
        <end position="1022"/>
    </location>
</feature>
<feature type="region of interest" description="Disordered" evidence="1">
    <location>
        <begin position="637"/>
        <end position="657"/>
    </location>
</feature>
<feature type="region of interest" description="Disordered" evidence="1">
    <location>
        <begin position="1503"/>
        <end position="1526"/>
    </location>
</feature>
<organism evidence="2 3">
    <name type="scientific">Dryococelus australis</name>
    <dbReference type="NCBI Taxonomy" id="614101"/>
    <lineage>
        <taxon>Eukaryota</taxon>
        <taxon>Metazoa</taxon>
        <taxon>Ecdysozoa</taxon>
        <taxon>Arthropoda</taxon>
        <taxon>Hexapoda</taxon>
        <taxon>Insecta</taxon>
        <taxon>Pterygota</taxon>
        <taxon>Neoptera</taxon>
        <taxon>Polyneoptera</taxon>
        <taxon>Phasmatodea</taxon>
        <taxon>Verophasmatodea</taxon>
        <taxon>Anareolatae</taxon>
        <taxon>Phasmatidae</taxon>
        <taxon>Eurycanthinae</taxon>
        <taxon>Dryococelus</taxon>
    </lineage>
</organism>
<gene>
    <name evidence="2" type="ORF">PR048_006074</name>
</gene>
<accession>A0ABQ9IA11</accession>
<feature type="region of interest" description="Disordered" evidence="1">
    <location>
        <begin position="1073"/>
        <end position="1094"/>
    </location>
</feature>
<evidence type="ECO:0000256" key="1">
    <source>
        <dbReference type="SAM" id="MobiDB-lite"/>
    </source>
</evidence>
<reference evidence="2 3" key="1">
    <citation type="submission" date="2023-02" db="EMBL/GenBank/DDBJ databases">
        <title>LHISI_Scaffold_Assembly.</title>
        <authorList>
            <person name="Stuart O.P."/>
            <person name="Cleave R."/>
            <person name="Magrath M.J.L."/>
            <person name="Mikheyev A.S."/>
        </authorList>
    </citation>
    <scope>NUCLEOTIDE SEQUENCE [LARGE SCALE GENOMIC DNA]</scope>
    <source>
        <strain evidence="2">Daus_M_001</strain>
        <tissue evidence="2">Leg muscle</tissue>
    </source>
</reference>
<evidence type="ECO:0000313" key="3">
    <source>
        <dbReference type="Proteomes" id="UP001159363"/>
    </source>
</evidence>
<evidence type="ECO:0000313" key="2">
    <source>
        <dbReference type="EMBL" id="KAJ8893476.1"/>
    </source>
</evidence>
<comment type="caution">
    <text evidence="2">The sequence shown here is derived from an EMBL/GenBank/DDBJ whole genome shotgun (WGS) entry which is preliminary data.</text>
</comment>
<sequence>MSRASSVCPRIMDVQYRSTLLRLAQSNRNMSCHTDARPMTKESCGCGRRILKSSVAIKIFEKNIAHTWKALNRRAGPIPAFAWSDCGKTMKTRNQDGRTGDRTRCLPNASPISYHFATSFGTCDQRPQIKLRLYVYPFLDWLRKALRTSLVCLIGYCMLRMFPHSLACWLANRLQGVDWRTAFQHSCWLVVPNLVESRRETMAALNNEVLRAERNPPTSALESSGTIATHERYENTYLRIENGSPWWEANRATIAATKPSRARNKLKHNRVVRFFLQMGTLAWNGVSVSNVVVKGLGVSETGEYSELYSRVETVHWCRQLRPLSHPNIFAMYNTILEHSKIAKNGVFKALYLKIFGLDTYISTRMARSEPFHRLSSSNMQGRRLKFHRYTHHDENTARNVRAWRVAAMAHFIRGSNLRSGKVSGETPRMPVPGDVTLNKILESRMQIRVRYASSRTSTYLGVAQGMPSWREREYLEKTWARGLRDPHAAETSPHVRGSTERWRAHGVFAVGWPSFAATSVALPESSPNIDSIFIPHPYTVLPFPACQGAHQLSPTPCGAPGSSLLTQHVHIGTKIDESEIQNHEISLVQHFYIGAKIKLDPDSELGSFDLGSGKMLAQPGIKDSVIPRMGAGKESAMVRSKRSSQHTPGVISGNHGGRNHNGRTGVYHCASPLGFSTRVAQLRVVSYCGIGQCTNDARSSNGIVNYYLMPWMLGIETATSHYARKKYQPAYTFLVDCLCLGIALLRQPSARRLATSLCTRCWDRRRRAVTALPVATPHVHDVLLRREYVADIWLRSKSSIVPRYCSWSVSGRPVLRPGSIPGGKLSYDGYEECSGNCCRGFLGALSVFLFRLHSIASSTPLGRDYDDVTHRNSALNATAYLSPSCLNSFILRAGRSNICDRSVPLIRQQVRSSASLLSSIRDPASGGNHVGFSFLVALWLIKDLAYGQGLVKAYFKAYGVRWAVKFYIDDENLVRGPHSEDSFNREGGAGPCHRTMSGPEGRRGDMTRGPARSGAGGHPAGNRTWRKQWIASIARRHFPKKRQVASTELAGMVQLPEVLLVKFADEAVGRMEQRRNAREGETGVPRENPPASDIVRHDSHLRKSGRMTRPEFEHASPWWEASNLTAQPPWPYPAFRNGARTTIAFAWSDLGKPLRNRNQDGLTGIRTQDLQNVRKKVYHCASADDKSSQHSLNHEPGVVKWSLRCGRWRSVQAATLRHFFELLRTDSPEQNTLYRKLESRATSKPHSGMLDSSLIKCFLLELCTPLGGLPMKRGITVFVIEIRVVLTTGLQIFPVQLFFILNKATEDPKTNDRCCRKNFFCPLGKCDRRLRQAIGSDLKRAYWLVQCLVGYTLQSSGEAIRDGKHVERGEVSSSSAEGAGAPAVNGVVSRRRDTALPTTARRRRQRVLRRGNTRGTARRAHPRGRVASAATPGPLSTRAPHYHVAAAPTTPTSLRSCETPGRPISITTGGHRAPGHRRPSSSAALRFVEPTSRDHEHRYREVVRHGAATGGRTWSSSRPRLWSNRA</sequence>
<protein>
    <submittedName>
        <fullName evidence="2">Uncharacterized protein</fullName>
    </submittedName>
</protein>
<keyword evidence="3" id="KW-1185">Reference proteome</keyword>
<dbReference type="EMBL" id="JARBHB010000002">
    <property type="protein sequence ID" value="KAJ8893476.1"/>
    <property type="molecule type" value="Genomic_DNA"/>
</dbReference>
<dbReference type="Proteomes" id="UP001159363">
    <property type="component" value="Chromosome 2"/>
</dbReference>
<name>A0ABQ9IA11_9NEOP</name>
<feature type="compositionally biased region" description="Basic residues" evidence="1">
    <location>
        <begin position="1407"/>
        <end position="1424"/>
    </location>
</feature>
<proteinExistence type="predicted"/>